<accession>A0ABX8SDH5</accession>
<evidence type="ECO:0000256" key="1">
    <source>
        <dbReference type="SAM" id="MobiDB-lite"/>
    </source>
</evidence>
<dbReference type="Proteomes" id="UP000887023">
    <property type="component" value="Chromosome"/>
</dbReference>
<dbReference type="EMBL" id="CP079105">
    <property type="protein sequence ID" value="QXQ15853.1"/>
    <property type="molecule type" value="Genomic_DNA"/>
</dbReference>
<feature type="compositionally biased region" description="Basic and acidic residues" evidence="1">
    <location>
        <begin position="60"/>
        <end position="79"/>
    </location>
</feature>
<proteinExistence type="predicted"/>
<feature type="region of interest" description="Disordered" evidence="1">
    <location>
        <begin position="39"/>
        <end position="94"/>
    </location>
</feature>
<organism evidence="2 3">
    <name type="scientific">Skermania pinensis</name>
    <dbReference type="NCBI Taxonomy" id="39122"/>
    <lineage>
        <taxon>Bacteria</taxon>
        <taxon>Bacillati</taxon>
        <taxon>Actinomycetota</taxon>
        <taxon>Actinomycetes</taxon>
        <taxon>Mycobacteriales</taxon>
        <taxon>Gordoniaceae</taxon>
        <taxon>Skermania</taxon>
    </lineage>
</organism>
<evidence type="ECO:0000313" key="3">
    <source>
        <dbReference type="Proteomes" id="UP000887023"/>
    </source>
</evidence>
<sequence>MAPPPVVAPPATPVVEYTDAGVPTFENVRDKVERRAGTAIGGQELAAETPAGRSAAQQWAERERAGHERLARIRAEMQQHESGTNEPKQGEQNR</sequence>
<gene>
    <name evidence="2" type="ORF">KV203_11175</name>
</gene>
<reference evidence="2" key="1">
    <citation type="submission" date="2021-07" db="EMBL/GenBank/DDBJ databases">
        <title>Candidatus Kaistella beijingensis sp. nov. isolated from a municipal wastewater treatment plant is involved in sludge foaming.</title>
        <authorList>
            <person name="Song Y."/>
            <person name="Liu S.-J."/>
        </authorList>
    </citation>
    <scope>NUCLEOTIDE SEQUENCE</scope>
    <source>
        <strain evidence="2">DSM 43998</strain>
    </source>
</reference>
<evidence type="ECO:0000313" key="2">
    <source>
        <dbReference type="EMBL" id="QXQ15853.1"/>
    </source>
</evidence>
<protein>
    <submittedName>
        <fullName evidence="2">Uncharacterized protein</fullName>
    </submittedName>
</protein>
<name>A0ABX8SDH5_9ACTN</name>
<keyword evidence="3" id="KW-1185">Reference proteome</keyword>